<gene>
    <name evidence="1" type="ORF">FGRAMPH1_01T20589</name>
</gene>
<dbReference type="AlphaFoldDB" id="A0A0E0SMS1"/>
<name>A0A0E0SMS1_GIBZE</name>
<sequence>MYKRLLVPLFWRDVHRSMQAAFGTTESGGFSSIAVQDNTAEEHNATAQGRTASPHAGPVTLVQWEIGITA</sequence>
<reference evidence="1 3" key="4">
    <citation type="journal article" date="2015" name="BMC Genomics">
        <title>The completed genome sequence of the pathogenic ascomycete fungus Fusarium graminearum.</title>
        <authorList>
            <person name="King R."/>
            <person name="Urban M."/>
            <person name="Hammond-Kosack M.C."/>
            <person name="Hassani-Pak K."/>
            <person name="Hammond-Kosack K.E."/>
        </authorList>
    </citation>
    <scope>NUCLEOTIDE SEQUENCE [LARGE SCALE GENOMIC DNA]</scope>
    <source>
        <strain evidence="3">ATCC MYA-4620 / CBS 123657 / FGSC 9075 / NRRL 31084 / PH-1</strain>
        <strain evidence="1">PH-1</strain>
    </source>
</reference>
<reference evidence="2 3" key="2">
    <citation type="journal article" date="2010" name="Nature">
        <title>Comparative genomics reveals mobile pathogenicity chromosomes in Fusarium.</title>
        <authorList>
            <person name="Ma L.J."/>
            <person name="van der Does H.C."/>
            <person name="Borkovich K.A."/>
            <person name="Coleman J.J."/>
            <person name="Daboussi M.J."/>
            <person name="Di Pietro A."/>
            <person name="Dufresne M."/>
            <person name="Freitag M."/>
            <person name="Grabherr M."/>
            <person name="Henrissat B."/>
            <person name="Houterman P.M."/>
            <person name="Kang S."/>
            <person name="Shim W.B."/>
            <person name="Woloshuk C."/>
            <person name="Xie X."/>
            <person name="Xu J.R."/>
            <person name="Antoniw J."/>
            <person name="Baker S.E."/>
            <person name="Bluhm B.H."/>
            <person name="Breakspear A."/>
            <person name="Brown D.W."/>
            <person name="Butchko R.A."/>
            <person name="Chapman S."/>
            <person name="Coulson R."/>
            <person name="Coutinho P.M."/>
            <person name="Danchin E.G."/>
            <person name="Diener A."/>
            <person name="Gale L.R."/>
            <person name="Gardiner D.M."/>
            <person name="Goff S."/>
            <person name="Hammond-Kosack K.E."/>
            <person name="Hilburn K."/>
            <person name="Hua-Van A."/>
            <person name="Jonkers W."/>
            <person name="Kazan K."/>
            <person name="Kodira C.D."/>
            <person name="Koehrsen M."/>
            <person name="Kumar L."/>
            <person name="Lee Y.H."/>
            <person name="Li L."/>
            <person name="Manners J.M."/>
            <person name="Miranda-Saavedra D."/>
            <person name="Mukherjee M."/>
            <person name="Park G."/>
            <person name="Park J."/>
            <person name="Park S.Y."/>
            <person name="Proctor R.H."/>
            <person name="Regev A."/>
            <person name="Ruiz-Roldan M.C."/>
            <person name="Sain D."/>
            <person name="Sakthikumar S."/>
            <person name="Sykes S."/>
            <person name="Schwartz D.C."/>
            <person name="Turgeon B.G."/>
            <person name="Wapinski I."/>
            <person name="Yoder O."/>
            <person name="Young S."/>
            <person name="Zeng Q."/>
            <person name="Zhou S."/>
            <person name="Galagan J."/>
            <person name="Cuomo C.A."/>
            <person name="Kistler H.C."/>
            <person name="Rep M."/>
        </authorList>
    </citation>
    <scope>GENOME REANNOTATION</scope>
    <source>
        <strain evidence="3">ATCC MYA-4620 / CBS 123657 / FGSC 9075 / NRRL 31084 / PH-1</strain>
        <strain evidence="2">PH-1 / ATCC MYA-4620 / FGSC 9075 / NRRL 31084</strain>
    </source>
</reference>
<dbReference type="Proteomes" id="UP000070720">
    <property type="component" value="Chromosome 3"/>
</dbReference>
<organism evidence="2">
    <name type="scientific">Gibberella zeae (strain ATCC MYA-4620 / CBS 123657 / FGSC 9075 / NRRL 31084 / PH-1)</name>
    <name type="common">Wheat head blight fungus</name>
    <name type="synonym">Fusarium graminearum</name>
    <dbReference type="NCBI Taxonomy" id="229533"/>
    <lineage>
        <taxon>Eukaryota</taxon>
        <taxon>Fungi</taxon>
        <taxon>Dikarya</taxon>
        <taxon>Ascomycota</taxon>
        <taxon>Pezizomycotina</taxon>
        <taxon>Sordariomycetes</taxon>
        <taxon>Hypocreomycetidae</taxon>
        <taxon>Hypocreales</taxon>
        <taxon>Nectriaceae</taxon>
        <taxon>Fusarium</taxon>
    </lineage>
</organism>
<evidence type="ECO:0000313" key="1">
    <source>
        <dbReference type="EMBL" id="CEF87734.1"/>
    </source>
</evidence>
<accession>A0A0E0SMS1</accession>
<dbReference type="VEuPathDB" id="FungiDB:FGRAMPH1_01G20589"/>
<dbReference type="InParanoid" id="A0A0E0SMS1"/>
<protein>
    <submittedName>
        <fullName evidence="1">Chromosome 3, complete genome</fullName>
    </submittedName>
</protein>
<reference evidence="2 3" key="1">
    <citation type="journal article" date="2007" name="Science">
        <title>The Fusarium graminearum genome reveals a link between localized polymorphism and pathogen specialization.</title>
        <authorList>
            <person name="Cuomo C.A."/>
            <person name="Gueldener U."/>
            <person name="Xu J.-R."/>
            <person name="Trail F."/>
            <person name="Turgeon B.G."/>
            <person name="Di Pietro A."/>
            <person name="Walton J.D."/>
            <person name="Ma L.-J."/>
            <person name="Baker S.E."/>
            <person name="Rep M."/>
            <person name="Adam G."/>
            <person name="Antoniw J."/>
            <person name="Baldwin T."/>
            <person name="Calvo S.E."/>
            <person name="Chang Y.-L."/>
            <person name="DeCaprio D."/>
            <person name="Gale L.R."/>
            <person name="Gnerre S."/>
            <person name="Goswami R.S."/>
            <person name="Hammond-Kosack K."/>
            <person name="Harris L.J."/>
            <person name="Hilburn K."/>
            <person name="Kennell J.C."/>
            <person name="Kroken S."/>
            <person name="Magnuson J.K."/>
            <person name="Mannhaupt G."/>
            <person name="Mauceli E.W."/>
            <person name="Mewes H.-W."/>
            <person name="Mitterbauer R."/>
            <person name="Muehlbauer G."/>
            <person name="Muensterkoetter M."/>
            <person name="Nelson D."/>
            <person name="O'Donnell K."/>
            <person name="Ouellet T."/>
            <person name="Qi W."/>
            <person name="Quesneville H."/>
            <person name="Roncero M.I.G."/>
            <person name="Seong K.-Y."/>
            <person name="Tetko I.V."/>
            <person name="Urban M."/>
            <person name="Waalwijk C."/>
            <person name="Ward T.J."/>
            <person name="Yao J."/>
            <person name="Birren B.W."/>
            <person name="Kistler H.C."/>
        </authorList>
    </citation>
    <scope>NUCLEOTIDE SEQUENCE [LARGE SCALE GENOMIC DNA]</scope>
    <source>
        <strain evidence="3">ATCC MYA-4620 / CBS 123657 / FGSC 9075 / NRRL 31084 / PH-1</strain>
        <strain evidence="2">PH-1 / ATCC MYA-4620 / FGSC 9075 / NRRL 31084</strain>
    </source>
</reference>
<dbReference type="EMBL" id="HG970334">
    <property type="protein sequence ID" value="CEF87734.1"/>
    <property type="molecule type" value="Genomic_DNA"/>
</dbReference>
<reference key="3">
    <citation type="submission" date="2014-02" db="EMBL/GenBank/DDBJ databases">
        <title>A revised Fusarium graminearum genomic reference sequence using whole shotgun re-sequencing.</title>
        <authorList>
            <person name="King R."/>
            <person name="Urban M."/>
            <person name="Hassani-Pak K."/>
            <person name="Hammond-Kosack K."/>
        </authorList>
    </citation>
    <scope>NUCLEOTIDE SEQUENCE</scope>
    <source>
        <strain>PH-1</strain>
    </source>
</reference>
<evidence type="ECO:0000313" key="2">
    <source>
        <dbReference type="EnsemblFungi" id="CEF87734"/>
    </source>
</evidence>
<keyword evidence="3" id="KW-1185">Reference proteome</keyword>
<dbReference type="EnsemblFungi" id="CEF87734">
    <property type="protein sequence ID" value="CEF87734"/>
    <property type="gene ID" value="FGRRES_20299"/>
</dbReference>
<evidence type="ECO:0000313" key="3">
    <source>
        <dbReference type="Proteomes" id="UP000070720"/>
    </source>
</evidence>
<reference evidence="2" key="5">
    <citation type="submission" date="2017-01" db="UniProtKB">
        <authorList>
            <consortium name="EnsemblFungi"/>
        </authorList>
    </citation>
    <scope>IDENTIFICATION</scope>
    <source>
        <strain evidence="2">PH-1 / ATCC MYA-4620 / FGSC 9075 / NRRL 31084</strain>
    </source>
</reference>
<proteinExistence type="predicted"/>